<accession>A0A8T0PA04</accession>
<feature type="compositionally biased region" description="Acidic residues" evidence="1">
    <location>
        <begin position="1"/>
        <end position="10"/>
    </location>
</feature>
<proteinExistence type="predicted"/>
<evidence type="ECO:0000313" key="3">
    <source>
        <dbReference type="Proteomes" id="UP000823388"/>
    </source>
</evidence>
<feature type="region of interest" description="Disordered" evidence="1">
    <location>
        <begin position="1"/>
        <end position="28"/>
    </location>
</feature>
<evidence type="ECO:0000256" key="1">
    <source>
        <dbReference type="SAM" id="MobiDB-lite"/>
    </source>
</evidence>
<gene>
    <name evidence="2" type="ORF">PVAP13_8NG045540</name>
</gene>
<organism evidence="2 3">
    <name type="scientific">Panicum virgatum</name>
    <name type="common">Blackwell switchgrass</name>
    <dbReference type="NCBI Taxonomy" id="38727"/>
    <lineage>
        <taxon>Eukaryota</taxon>
        <taxon>Viridiplantae</taxon>
        <taxon>Streptophyta</taxon>
        <taxon>Embryophyta</taxon>
        <taxon>Tracheophyta</taxon>
        <taxon>Spermatophyta</taxon>
        <taxon>Magnoliopsida</taxon>
        <taxon>Liliopsida</taxon>
        <taxon>Poales</taxon>
        <taxon>Poaceae</taxon>
        <taxon>PACMAD clade</taxon>
        <taxon>Panicoideae</taxon>
        <taxon>Panicodae</taxon>
        <taxon>Paniceae</taxon>
        <taxon>Panicinae</taxon>
        <taxon>Panicum</taxon>
        <taxon>Panicum sect. Hiantes</taxon>
    </lineage>
</organism>
<name>A0A8T0PA04_PANVG</name>
<comment type="caution">
    <text evidence="2">The sequence shown here is derived from an EMBL/GenBank/DDBJ whole genome shotgun (WGS) entry which is preliminary data.</text>
</comment>
<feature type="compositionally biased region" description="Basic and acidic residues" evidence="1">
    <location>
        <begin position="11"/>
        <end position="26"/>
    </location>
</feature>
<protein>
    <submittedName>
        <fullName evidence="2">Uncharacterized protein</fullName>
    </submittedName>
</protein>
<dbReference type="EMBL" id="CM029052">
    <property type="protein sequence ID" value="KAG2555464.1"/>
    <property type="molecule type" value="Genomic_DNA"/>
</dbReference>
<sequence length="100" mass="11390">MEVDLDDEECERQPYDDHQEGRRHGDALSLDIEGESSSVQKPALSSSSWRAAAASFRESLSRSLSLNQQHADRENDDEAELKWAAYEWLPTLDRLHTSLC</sequence>
<dbReference type="Proteomes" id="UP000823388">
    <property type="component" value="Chromosome 8N"/>
</dbReference>
<evidence type="ECO:0000313" key="2">
    <source>
        <dbReference type="EMBL" id="KAG2555464.1"/>
    </source>
</evidence>
<reference evidence="2" key="1">
    <citation type="submission" date="2020-05" db="EMBL/GenBank/DDBJ databases">
        <title>WGS assembly of Panicum virgatum.</title>
        <authorList>
            <person name="Lovell J.T."/>
            <person name="Jenkins J."/>
            <person name="Shu S."/>
            <person name="Juenger T.E."/>
            <person name="Schmutz J."/>
        </authorList>
    </citation>
    <scope>NUCLEOTIDE SEQUENCE</scope>
    <source>
        <strain evidence="2">AP13</strain>
    </source>
</reference>
<dbReference type="AlphaFoldDB" id="A0A8T0PA04"/>
<keyword evidence="3" id="KW-1185">Reference proteome</keyword>